<evidence type="ECO:0000313" key="4">
    <source>
        <dbReference type="EMBL" id="TLM93979.1"/>
    </source>
</evidence>
<comment type="caution">
    <text evidence="4">The sequence shown here is derived from an EMBL/GenBank/DDBJ whole genome shotgun (WGS) entry which is preliminary data.</text>
</comment>
<evidence type="ECO:0000313" key="5">
    <source>
        <dbReference type="Proteomes" id="UP000305517"/>
    </source>
</evidence>
<dbReference type="PANTHER" id="PTHR43877">
    <property type="entry name" value="AMINOALKYLPHOSPHONATE N-ACETYLTRANSFERASE-RELATED-RELATED"/>
    <property type="match status" value="1"/>
</dbReference>
<dbReference type="AlphaFoldDB" id="A0A5R8WSX9"/>
<dbReference type="OrthoDB" id="7205533at2"/>
<dbReference type="Pfam" id="PF00583">
    <property type="entry name" value="Acetyltransf_1"/>
    <property type="match status" value="1"/>
</dbReference>
<dbReference type="GO" id="GO:0016747">
    <property type="term" value="F:acyltransferase activity, transferring groups other than amino-acyl groups"/>
    <property type="evidence" value="ECO:0007669"/>
    <property type="project" value="InterPro"/>
</dbReference>
<accession>A0A5R8WSX9</accession>
<gene>
    <name evidence="4" type="ORF">FDY95_08070</name>
</gene>
<dbReference type="Proteomes" id="UP000305517">
    <property type="component" value="Unassembled WGS sequence"/>
</dbReference>
<organism evidence="4 5">
    <name type="scientific">Hymenobacter jeollabukensis</name>
    <dbReference type="NCBI Taxonomy" id="2025313"/>
    <lineage>
        <taxon>Bacteria</taxon>
        <taxon>Pseudomonadati</taxon>
        <taxon>Bacteroidota</taxon>
        <taxon>Cytophagia</taxon>
        <taxon>Cytophagales</taxon>
        <taxon>Hymenobacteraceae</taxon>
        <taxon>Hymenobacter</taxon>
    </lineage>
</organism>
<dbReference type="SUPFAM" id="SSF55729">
    <property type="entry name" value="Acyl-CoA N-acyltransferases (Nat)"/>
    <property type="match status" value="1"/>
</dbReference>
<evidence type="ECO:0000256" key="1">
    <source>
        <dbReference type="ARBA" id="ARBA00022679"/>
    </source>
</evidence>
<dbReference type="CDD" id="cd04301">
    <property type="entry name" value="NAT_SF"/>
    <property type="match status" value="1"/>
</dbReference>
<dbReference type="EMBL" id="VAJM01000003">
    <property type="protein sequence ID" value="TLM93979.1"/>
    <property type="molecule type" value="Genomic_DNA"/>
</dbReference>
<dbReference type="InterPro" id="IPR016181">
    <property type="entry name" value="Acyl_CoA_acyltransferase"/>
</dbReference>
<proteinExistence type="predicted"/>
<keyword evidence="1 4" id="KW-0808">Transferase</keyword>
<dbReference type="InterPro" id="IPR000182">
    <property type="entry name" value="GNAT_dom"/>
</dbReference>
<keyword evidence="5" id="KW-1185">Reference proteome</keyword>
<name>A0A5R8WSX9_9BACT</name>
<dbReference type="PROSITE" id="PS51186">
    <property type="entry name" value="GNAT"/>
    <property type="match status" value="1"/>
</dbReference>
<feature type="domain" description="N-acetyltransferase" evidence="3">
    <location>
        <begin position="4"/>
        <end position="173"/>
    </location>
</feature>
<sequence>MNQLIIRVATVQDVAELQRIGRQTFAETFAASNSEQNMQNYLTEGFALDKLMVELQNPDSAFYFAELAGTVVGYLKVNTGPAQTEAQAAPALEIERIYVLRANQGQQVGQALYEQALTLAAQARAEYVWLGVWEENPRAIRFYQKNGFVEFGQHVFTVGDDAQTDILMKRPVPGARP</sequence>
<evidence type="ECO:0000259" key="3">
    <source>
        <dbReference type="PROSITE" id="PS51186"/>
    </source>
</evidence>
<protein>
    <submittedName>
        <fullName evidence="4">GNAT family N-acetyltransferase</fullName>
    </submittedName>
</protein>
<keyword evidence="2" id="KW-0012">Acyltransferase</keyword>
<dbReference type="RefSeq" id="WP_138076481.1">
    <property type="nucleotide sequence ID" value="NZ_VAJM01000003.1"/>
</dbReference>
<evidence type="ECO:0000256" key="2">
    <source>
        <dbReference type="ARBA" id="ARBA00023315"/>
    </source>
</evidence>
<dbReference type="InterPro" id="IPR050832">
    <property type="entry name" value="Bact_Acetyltransf"/>
</dbReference>
<reference evidence="4 5" key="1">
    <citation type="submission" date="2019-05" db="EMBL/GenBank/DDBJ databases">
        <title>Hymenobacter edaphi sp. nov., isolated from abandoned arsenic-contaminated farmland soil.</title>
        <authorList>
            <person name="Nie L."/>
        </authorList>
    </citation>
    <scope>NUCLEOTIDE SEQUENCE [LARGE SCALE GENOMIC DNA]</scope>
    <source>
        <strain evidence="4 5">1-3-3-8</strain>
    </source>
</reference>
<dbReference type="Gene3D" id="3.40.630.30">
    <property type="match status" value="1"/>
</dbReference>